<sequence length="795" mass="84346">MARHPAPGARMARSATTSTASLTTSSKASTAATTPVATAVSMPIKPPPAPAATAVAGAGAAPAPAAASAMTRYRAYMQQRHAMPALQRAIAEHTRQVEAQRVQRETTISAFQALMGLAAPGAAATQSARSSAAALASPGTGAGTVATTTARASVAAAGVPAHREVAAVRTPYRRPSILMNLDVPASVAAAPASPVAAGPSATMGAATGAVAGPIGGRPALSRRESTTPAVLAPIADVPESAGATPRMEVVSEAPATAAATAPAGGPATTAVTTPFPSEPRRSSMRPALASSAAIAAAATAATTTTTTAASWPSMAVLLVPPVLPSTMRPFERLQCFSRNLLNIVAFLRVIARAAKVRPEWGWEYDLVPYYRRKHSMLIAGTTAAVPISPDVHNATHRRLQGTSGVTAFSSLATGILSAAPKMVYTPGYLPDEMRSRLRVPAAQRSAADCDIIFAWASQLKALQRFAPSIQRDILDHARYERWGVGRTLVREGQKARYFYIILDGEVELIPDEATRVAAMQGPARASYHGVHLRLIGGESFGESGARHRETNVTIQTRKTTEFLLLDQKWYLDLLKNARVHANPKLDQILASPIFRTFNDDDLDLSRIVDMKLFERNHVITTENVPSHYLYIVVRGECAILRMVPYDDPQSASTASAARRVEEEGPAISAAAAAATAAVSATDTPEHAAGNRTASPSAPLRPTMQVLCAGKLTAGAWFGDPFQPAPPCSVVTLQRTEVALIHKYELRKIATAATWQMLRDAYARVRSPAELLGDYAQFDAWRRYRRRVMRERTRVA</sequence>
<dbReference type="Gene3D" id="2.60.120.10">
    <property type="entry name" value="Jelly Rolls"/>
    <property type="match status" value="2"/>
</dbReference>
<reference evidence="4" key="1">
    <citation type="journal article" date="2018" name="Nat. Microbiol.">
        <title>Leveraging single-cell genomics to expand the fungal tree of life.</title>
        <authorList>
            <person name="Ahrendt S.R."/>
            <person name="Quandt C.A."/>
            <person name="Ciobanu D."/>
            <person name="Clum A."/>
            <person name="Salamov A."/>
            <person name="Andreopoulos B."/>
            <person name="Cheng J.F."/>
            <person name="Woyke T."/>
            <person name="Pelin A."/>
            <person name="Henrissat B."/>
            <person name="Reynolds N.K."/>
            <person name="Benny G.L."/>
            <person name="Smith M.E."/>
            <person name="James T.Y."/>
            <person name="Grigoriev I.V."/>
        </authorList>
    </citation>
    <scope>NUCLEOTIDE SEQUENCE [LARGE SCALE GENOMIC DNA]</scope>
    <source>
        <strain evidence="4">ATCC 52028</strain>
    </source>
</reference>
<feature type="region of interest" description="Disordered" evidence="1">
    <location>
        <begin position="1"/>
        <end position="32"/>
    </location>
</feature>
<name>A0A4P9X683_9FUNG</name>
<accession>A0A4P9X683</accession>
<dbReference type="AlphaFoldDB" id="A0A4P9X683"/>
<dbReference type="InterPro" id="IPR014710">
    <property type="entry name" value="RmlC-like_jellyroll"/>
</dbReference>
<protein>
    <recommendedName>
        <fullName evidence="2">Cyclic nucleotide-binding domain-containing protein</fullName>
    </recommendedName>
</protein>
<dbReference type="PANTHER" id="PTHR23011:SF28">
    <property type="entry name" value="CYCLIC NUCLEOTIDE-BINDING DOMAIN CONTAINING PROTEIN"/>
    <property type="match status" value="1"/>
</dbReference>
<feature type="compositionally biased region" description="Low complexity" evidence="1">
    <location>
        <begin position="253"/>
        <end position="274"/>
    </location>
</feature>
<organism evidence="3 4">
    <name type="scientific">Caulochytrium protostelioides</name>
    <dbReference type="NCBI Taxonomy" id="1555241"/>
    <lineage>
        <taxon>Eukaryota</taxon>
        <taxon>Fungi</taxon>
        <taxon>Fungi incertae sedis</taxon>
        <taxon>Chytridiomycota</taxon>
        <taxon>Chytridiomycota incertae sedis</taxon>
        <taxon>Chytridiomycetes</taxon>
        <taxon>Caulochytriales</taxon>
        <taxon>Caulochytriaceae</taxon>
        <taxon>Caulochytrium</taxon>
    </lineage>
</organism>
<dbReference type="InterPro" id="IPR018488">
    <property type="entry name" value="cNMP-bd_CS"/>
</dbReference>
<evidence type="ECO:0000256" key="1">
    <source>
        <dbReference type="SAM" id="MobiDB-lite"/>
    </source>
</evidence>
<dbReference type="InterPro" id="IPR000595">
    <property type="entry name" value="cNMP-bd_dom"/>
</dbReference>
<evidence type="ECO:0000313" key="3">
    <source>
        <dbReference type="EMBL" id="RKP00673.1"/>
    </source>
</evidence>
<dbReference type="OrthoDB" id="166212at2759"/>
<feature type="compositionally biased region" description="Low complexity" evidence="1">
    <location>
        <begin position="9"/>
        <end position="32"/>
    </location>
</feature>
<evidence type="ECO:0000259" key="2">
    <source>
        <dbReference type="PROSITE" id="PS50042"/>
    </source>
</evidence>
<feature type="region of interest" description="Disordered" evidence="1">
    <location>
        <begin position="233"/>
        <end position="283"/>
    </location>
</feature>
<dbReference type="PANTHER" id="PTHR23011">
    <property type="entry name" value="CYCLIC NUCLEOTIDE-BINDING DOMAIN CONTAINING PROTEIN"/>
    <property type="match status" value="1"/>
</dbReference>
<dbReference type="EMBL" id="ML014204">
    <property type="protein sequence ID" value="RKP00673.1"/>
    <property type="molecule type" value="Genomic_DNA"/>
</dbReference>
<gene>
    <name evidence="3" type="ORF">CXG81DRAFT_26619</name>
</gene>
<dbReference type="STRING" id="1555241.A0A4P9X683"/>
<dbReference type="Proteomes" id="UP000274922">
    <property type="component" value="Unassembled WGS sequence"/>
</dbReference>
<evidence type="ECO:0000313" key="4">
    <source>
        <dbReference type="Proteomes" id="UP000274922"/>
    </source>
</evidence>
<dbReference type="PROSITE" id="PS00888">
    <property type="entry name" value="CNMP_BINDING_1"/>
    <property type="match status" value="1"/>
</dbReference>
<dbReference type="PROSITE" id="PS50042">
    <property type="entry name" value="CNMP_BINDING_3"/>
    <property type="match status" value="1"/>
</dbReference>
<feature type="domain" description="Cyclic nucleotide-binding" evidence="2">
    <location>
        <begin position="461"/>
        <end position="542"/>
    </location>
</feature>
<proteinExistence type="predicted"/>
<dbReference type="InterPro" id="IPR018490">
    <property type="entry name" value="cNMP-bd_dom_sf"/>
</dbReference>
<dbReference type="SUPFAM" id="SSF51206">
    <property type="entry name" value="cAMP-binding domain-like"/>
    <property type="match status" value="2"/>
</dbReference>
<dbReference type="CDD" id="cd00038">
    <property type="entry name" value="CAP_ED"/>
    <property type="match status" value="1"/>
</dbReference>
<keyword evidence="4" id="KW-1185">Reference proteome</keyword>